<dbReference type="InterPro" id="IPR000944">
    <property type="entry name" value="Tscrpt_reg_Rrf2"/>
</dbReference>
<dbReference type="PANTHER" id="PTHR33221:SF4">
    <property type="entry name" value="HTH-TYPE TRANSCRIPTIONAL REPRESSOR NSRR"/>
    <property type="match status" value="1"/>
</dbReference>
<keyword evidence="3" id="KW-1185">Reference proteome</keyword>
<dbReference type="EMBL" id="BMJA01000003">
    <property type="protein sequence ID" value="GGA42222.1"/>
    <property type="molecule type" value="Genomic_DNA"/>
</dbReference>
<organism evidence="2 3">
    <name type="scientific">Dyella nitratireducens</name>
    <dbReference type="NCBI Taxonomy" id="1849580"/>
    <lineage>
        <taxon>Bacteria</taxon>
        <taxon>Pseudomonadati</taxon>
        <taxon>Pseudomonadota</taxon>
        <taxon>Gammaproteobacteria</taxon>
        <taxon>Lysobacterales</taxon>
        <taxon>Rhodanobacteraceae</taxon>
        <taxon>Dyella</taxon>
    </lineage>
</organism>
<dbReference type="Gene3D" id="1.10.10.10">
    <property type="entry name" value="Winged helix-like DNA-binding domain superfamily/Winged helix DNA-binding domain"/>
    <property type="match status" value="1"/>
</dbReference>
<gene>
    <name evidence="2" type="primary">nsrR</name>
    <name evidence="2" type="ORF">GCM10010981_34100</name>
</gene>
<protein>
    <submittedName>
        <fullName evidence="2">HTH-type transcriptional regulator NsrR</fullName>
    </submittedName>
</protein>
<dbReference type="PROSITE" id="PS51197">
    <property type="entry name" value="HTH_RRF2_2"/>
    <property type="match status" value="1"/>
</dbReference>
<dbReference type="Pfam" id="PF02082">
    <property type="entry name" value="Rrf2"/>
    <property type="match status" value="1"/>
</dbReference>
<evidence type="ECO:0000256" key="1">
    <source>
        <dbReference type="ARBA" id="ARBA00023125"/>
    </source>
</evidence>
<evidence type="ECO:0000313" key="2">
    <source>
        <dbReference type="EMBL" id="GGA42222.1"/>
    </source>
</evidence>
<dbReference type="NCBIfam" id="TIGR00738">
    <property type="entry name" value="rrf2_super"/>
    <property type="match status" value="1"/>
</dbReference>
<dbReference type="InterPro" id="IPR036390">
    <property type="entry name" value="WH_DNA-bd_sf"/>
</dbReference>
<keyword evidence="1" id="KW-0238">DNA-binding</keyword>
<comment type="caution">
    <text evidence="2">The sequence shown here is derived from an EMBL/GenBank/DDBJ whole genome shotgun (WGS) entry which is preliminary data.</text>
</comment>
<dbReference type="InterPro" id="IPR036388">
    <property type="entry name" value="WH-like_DNA-bd_sf"/>
</dbReference>
<dbReference type="SUPFAM" id="SSF46785">
    <property type="entry name" value="Winged helix' DNA-binding domain"/>
    <property type="match status" value="1"/>
</dbReference>
<reference evidence="3" key="1">
    <citation type="journal article" date="2019" name="Int. J. Syst. Evol. Microbiol.">
        <title>The Global Catalogue of Microorganisms (GCM) 10K type strain sequencing project: providing services to taxonomists for standard genome sequencing and annotation.</title>
        <authorList>
            <consortium name="The Broad Institute Genomics Platform"/>
            <consortium name="The Broad Institute Genome Sequencing Center for Infectious Disease"/>
            <person name="Wu L."/>
            <person name="Ma J."/>
        </authorList>
    </citation>
    <scope>NUCLEOTIDE SEQUENCE [LARGE SCALE GENOMIC DNA]</scope>
    <source>
        <strain evidence="3">CGMCC 1.15439</strain>
    </source>
</reference>
<proteinExistence type="predicted"/>
<name>A0ABQ1GEQ5_9GAMM</name>
<dbReference type="PANTHER" id="PTHR33221">
    <property type="entry name" value="WINGED HELIX-TURN-HELIX TRANSCRIPTIONAL REGULATOR, RRF2 FAMILY"/>
    <property type="match status" value="1"/>
</dbReference>
<accession>A0ABQ1GEQ5</accession>
<dbReference type="Proteomes" id="UP000620046">
    <property type="component" value="Unassembled WGS sequence"/>
</dbReference>
<evidence type="ECO:0000313" key="3">
    <source>
        <dbReference type="Proteomes" id="UP000620046"/>
    </source>
</evidence>
<sequence length="152" mass="16904">MNVLPEPAMRLTYQTDYALRMLMYLAVQGDRRSSIHEIATQYGISENHLMKVTQRLSALGYVDALRGRSGGLKLAGKPEDIRIGDIVREMEPDLEIVECFGAENTCTITPACALRHVLDEARQSFLAVLDSYTLKQLVARPGKLKIALNIVA</sequence>